<reference evidence="2" key="1">
    <citation type="submission" date="2018-02" db="EMBL/GenBank/DDBJ databases">
        <title>Genome sequence of Desulfocucumis palustris strain NAW-5.</title>
        <authorList>
            <person name="Watanabe M."/>
            <person name="Kojima H."/>
            <person name="Fukui M."/>
        </authorList>
    </citation>
    <scope>NUCLEOTIDE SEQUENCE [LARGE SCALE GENOMIC DNA]</scope>
    <source>
        <strain evidence="2">NAW-5</strain>
    </source>
</reference>
<gene>
    <name evidence="1" type="ORF">DCCM_3837</name>
</gene>
<name>A0A2L2XEE8_9FIRM</name>
<dbReference type="EMBL" id="BFAV01000150">
    <property type="protein sequence ID" value="GBF34717.1"/>
    <property type="molecule type" value="Genomic_DNA"/>
</dbReference>
<sequence>MVGKTTVTFAGKPVNAPASPGTVLKYIYRENVKTVLYFE</sequence>
<keyword evidence="2" id="KW-1185">Reference proteome</keyword>
<proteinExistence type="predicted"/>
<protein>
    <submittedName>
        <fullName evidence="1">Uncharacterized protein</fullName>
    </submittedName>
</protein>
<evidence type="ECO:0000313" key="1">
    <source>
        <dbReference type="EMBL" id="GBF34717.1"/>
    </source>
</evidence>
<comment type="caution">
    <text evidence="1">The sequence shown here is derived from an EMBL/GenBank/DDBJ whole genome shotgun (WGS) entry which is preliminary data.</text>
</comment>
<dbReference type="Proteomes" id="UP000239549">
    <property type="component" value="Unassembled WGS sequence"/>
</dbReference>
<accession>A0A2L2XEE8</accession>
<dbReference type="AlphaFoldDB" id="A0A2L2XEE8"/>
<evidence type="ECO:0000313" key="2">
    <source>
        <dbReference type="Proteomes" id="UP000239549"/>
    </source>
</evidence>
<organism evidence="1 2">
    <name type="scientific">Desulfocucumis palustris</name>
    <dbReference type="NCBI Taxonomy" id="1898651"/>
    <lineage>
        <taxon>Bacteria</taxon>
        <taxon>Bacillati</taxon>
        <taxon>Bacillota</taxon>
        <taxon>Clostridia</taxon>
        <taxon>Eubacteriales</taxon>
        <taxon>Desulfocucumaceae</taxon>
        <taxon>Desulfocucumis</taxon>
    </lineage>
</organism>